<dbReference type="InterPro" id="IPR006730">
    <property type="entry name" value="Sestrin"/>
</dbReference>
<dbReference type="Proteomes" id="UP000887575">
    <property type="component" value="Unassembled WGS sequence"/>
</dbReference>
<evidence type="ECO:0000313" key="2">
    <source>
        <dbReference type="WBParaSite" id="MBELARI_LOCUS303"/>
    </source>
</evidence>
<dbReference type="GO" id="GO:0005634">
    <property type="term" value="C:nucleus"/>
    <property type="evidence" value="ECO:0007669"/>
    <property type="project" value="InterPro"/>
</dbReference>
<dbReference type="GO" id="GO:1901031">
    <property type="term" value="P:regulation of response to reactive oxygen species"/>
    <property type="evidence" value="ECO:0007669"/>
    <property type="project" value="InterPro"/>
</dbReference>
<protein>
    <submittedName>
        <fullName evidence="2">Uncharacterized protein</fullName>
    </submittedName>
</protein>
<dbReference type="Pfam" id="PF04636">
    <property type="entry name" value="PA26"/>
    <property type="match status" value="1"/>
</dbReference>
<sequence>MTPYSPPPALPRVWEPLLQVIQSHPRYEEPFVRCINELFYGAGPLRVHERHYIALMLEGRRRDGGAVAIHIARRSLLLSP</sequence>
<name>A0AAF3F888_9BILA</name>
<organism evidence="1 2">
    <name type="scientific">Mesorhabditis belari</name>
    <dbReference type="NCBI Taxonomy" id="2138241"/>
    <lineage>
        <taxon>Eukaryota</taxon>
        <taxon>Metazoa</taxon>
        <taxon>Ecdysozoa</taxon>
        <taxon>Nematoda</taxon>
        <taxon>Chromadorea</taxon>
        <taxon>Rhabditida</taxon>
        <taxon>Rhabditina</taxon>
        <taxon>Rhabditomorpha</taxon>
        <taxon>Rhabditoidea</taxon>
        <taxon>Rhabditidae</taxon>
        <taxon>Mesorhabditinae</taxon>
        <taxon>Mesorhabditis</taxon>
    </lineage>
</organism>
<reference evidence="2" key="1">
    <citation type="submission" date="2024-02" db="UniProtKB">
        <authorList>
            <consortium name="WormBaseParasite"/>
        </authorList>
    </citation>
    <scope>IDENTIFICATION</scope>
</reference>
<dbReference type="WBParaSite" id="MBELARI_LOCUS303">
    <property type="protein sequence ID" value="MBELARI_LOCUS303"/>
    <property type="gene ID" value="MBELARI_LOCUS303"/>
</dbReference>
<proteinExistence type="predicted"/>
<evidence type="ECO:0000313" key="1">
    <source>
        <dbReference type="Proteomes" id="UP000887575"/>
    </source>
</evidence>
<dbReference type="AlphaFoldDB" id="A0AAF3F888"/>
<keyword evidence="1" id="KW-1185">Reference proteome</keyword>
<accession>A0AAF3F888</accession>